<dbReference type="InterPro" id="IPR050785">
    <property type="entry name" value="PAN2-PAN3_catalytic_subunit"/>
</dbReference>
<dbReference type="InterPro" id="IPR036397">
    <property type="entry name" value="RNaseH_sf"/>
</dbReference>
<dbReference type="InterPro" id="IPR012337">
    <property type="entry name" value="RNaseH-like_sf"/>
</dbReference>
<gene>
    <name evidence="1" type="ORF">OAUR00152_LOCUS37833</name>
</gene>
<reference evidence="1" key="1">
    <citation type="submission" date="2021-01" db="EMBL/GenBank/DDBJ databases">
        <authorList>
            <person name="Corre E."/>
            <person name="Pelletier E."/>
            <person name="Niang G."/>
            <person name="Scheremetjew M."/>
            <person name="Finn R."/>
            <person name="Kale V."/>
            <person name="Holt S."/>
            <person name="Cochrane G."/>
            <person name="Meng A."/>
            <person name="Brown T."/>
            <person name="Cohen L."/>
        </authorList>
    </citation>
    <scope>NUCLEOTIDE SEQUENCE</scope>
    <source>
        <strain evidence="1">Isolate 1302-5</strain>
    </source>
</reference>
<dbReference type="GO" id="GO:0000932">
    <property type="term" value="C:P-body"/>
    <property type="evidence" value="ECO:0007669"/>
    <property type="project" value="TreeGrafter"/>
</dbReference>
<dbReference type="Gene3D" id="3.30.420.10">
    <property type="entry name" value="Ribonuclease H-like superfamily/Ribonuclease H"/>
    <property type="match status" value="1"/>
</dbReference>
<organism evidence="1">
    <name type="scientific">Odontella aurita</name>
    <dbReference type="NCBI Taxonomy" id="265563"/>
    <lineage>
        <taxon>Eukaryota</taxon>
        <taxon>Sar</taxon>
        <taxon>Stramenopiles</taxon>
        <taxon>Ochrophyta</taxon>
        <taxon>Bacillariophyta</taxon>
        <taxon>Mediophyceae</taxon>
        <taxon>Biddulphiophycidae</taxon>
        <taxon>Eupodiscales</taxon>
        <taxon>Odontellaceae</taxon>
        <taxon>Odontella</taxon>
    </lineage>
</organism>
<evidence type="ECO:0000313" key="1">
    <source>
        <dbReference type="EMBL" id="CAE2281421.1"/>
    </source>
</evidence>
<dbReference type="PANTHER" id="PTHR15728:SF0">
    <property type="entry name" value="PAN2-PAN3 DEADENYLATION COMPLEX CATALYTIC SUBUNIT PAN2"/>
    <property type="match status" value="1"/>
</dbReference>
<protein>
    <recommendedName>
        <fullName evidence="2">Exonuclease domain-containing protein</fullName>
    </recommendedName>
</protein>
<proteinExistence type="predicted"/>
<evidence type="ECO:0008006" key="2">
    <source>
        <dbReference type="Google" id="ProtNLM"/>
    </source>
</evidence>
<dbReference type="EMBL" id="HBKQ01055271">
    <property type="protein sequence ID" value="CAE2281421.1"/>
    <property type="molecule type" value="Transcribed_RNA"/>
</dbReference>
<dbReference type="GO" id="GO:0031251">
    <property type="term" value="C:PAN complex"/>
    <property type="evidence" value="ECO:0007669"/>
    <property type="project" value="TreeGrafter"/>
</dbReference>
<dbReference type="GO" id="GO:0004535">
    <property type="term" value="F:poly(A)-specific ribonuclease activity"/>
    <property type="evidence" value="ECO:0007669"/>
    <property type="project" value="TreeGrafter"/>
</dbReference>
<name>A0A7S4NEG9_9STRA</name>
<dbReference type="GO" id="GO:0003676">
    <property type="term" value="F:nucleic acid binding"/>
    <property type="evidence" value="ECO:0007669"/>
    <property type="project" value="InterPro"/>
</dbReference>
<dbReference type="GO" id="GO:0000289">
    <property type="term" value="P:nuclear-transcribed mRNA poly(A) tail shortening"/>
    <property type="evidence" value="ECO:0007669"/>
    <property type="project" value="TreeGrafter"/>
</dbReference>
<dbReference type="SUPFAM" id="SSF53098">
    <property type="entry name" value="Ribonuclease H-like"/>
    <property type="match status" value="1"/>
</dbReference>
<sequence>MDKIEIHCCFVFPPLSFFHSGCIFVGHGLSQDFAAVNLFVPPDQIIDTVEIYHQANRRNISLRFLVNYVLGRDMQQDVHDSVEDARAAFELYVRAVELKREGKFERYLTDIYEFGQKSDWKVGLDKGSG</sequence>
<accession>A0A7S4NEG9</accession>
<dbReference type="AlphaFoldDB" id="A0A7S4NEG9"/>
<dbReference type="PANTHER" id="PTHR15728">
    <property type="entry name" value="DEADENYLATION COMPLEX CATALYTIC SUBUNIT PAN2"/>
    <property type="match status" value="1"/>
</dbReference>